<evidence type="ECO:0000313" key="5">
    <source>
        <dbReference type="EnsemblPlants" id="MELO3C002651.2.1"/>
    </source>
</evidence>
<keyword evidence="2" id="KW-0206">Cytoskeleton</keyword>
<keyword evidence="2" id="KW-0009">Actin-binding</keyword>
<protein>
    <recommendedName>
        <fullName evidence="2">Protein SCAR</fullName>
    </recommendedName>
    <alternativeName>
        <fullName evidence="2">Protein WAVE</fullName>
    </alternativeName>
</protein>
<keyword evidence="2" id="KW-0963">Cytoplasm</keyword>
<dbReference type="GO" id="GO:0071933">
    <property type="term" value="F:Arp2/3 complex binding"/>
    <property type="evidence" value="ECO:0007669"/>
    <property type="project" value="TreeGrafter"/>
</dbReference>
<feature type="region of interest" description="Disordered" evidence="3">
    <location>
        <begin position="1385"/>
        <end position="1410"/>
    </location>
</feature>
<organism evidence="5">
    <name type="scientific">Cucumis melo</name>
    <name type="common">Muskmelon</name>
    <dbReference type="NCBI Taxonomy" id="3656"/>
    <lineage>
        <taxon>Eukaryota</taxon>
        <taxon>Viridiplantae</taxon>
        <taxon>Streptophyta</taxon>
        <taxon>Embryophyta</taxon>
        <taxon>Tracheophyta</taxon>
        <taxon>Spermatophyta</taxon>
        <taxon>Magnoliopsida</taxon>
        <taxon>eudicotyledons</taxon>
        <taxon>Gunneridae</taxon>
        <taxon>Pentapetalae</taxon>
        <taxon>rosids</taxon>
        <taxon>fabids</taxon>
        <taxon>Cucurbitales</taxon>
        <taxon>Cucurbitaceae</taxon>
        <taxon>Benincaseae</taxon>
        <taxon>Cucumis</taxon>
    </lineage>
</organism>
<dbReference type="Gramene" id="MELO3C002651.2.1">
    <property type="protein sequence ID" value="MELO3C002651.2.1"/>
    <property type="gene ID" value="MELO3C002651.2"/>
</dbReference>
<comment type="subcellular location">
    <subcellularLocation>
        <location evidence="2">Cytoplasm</location>
        <location evidence="2">Cytoskeleton</location>
    </subcellularLocation>
</comment>
<feature type="region of interest" description="Disordered" evidence="3">
    <location>
        <begin position="987"/>
        <end position="1026"/>
    </location>
</feature>
<dbReference type="Gene3D" id="6.10.280.150">
    <property type="match status" value="1"/>
</dbReference>
<dbReference type="PANTHER" id="PTHR12902:SF33">
    <property type="entry name" value="PROTEIN SCAR3"/>
    <property type="match status" value="1"/>
</dbReference>
<name>A0A9I9CFA6_CUCME</name>
<reference evidence="5" key="1">
    <citation type="submission" date="2023-03" db="UniProtKB">
        <authorList>
            <consortium name="EnsemblPlants"/>
        </authorList>
    </citation>
    <scope>IDENTIFICATION</scope>
</reference>
<accession>A0A9I9CFA6</accession>
<feature type="compositionally biased region" description="Basic and acidic residues" evidence="3">
    <location>
        <begin position="706"/>
        <end position="726"/>
    </location>
</feature>
<evidence type="ECO:0000256" key="2">
    <source>
        <dbReference type="RuleBase" id="RU367034"/>
    </source>
</evidence>
<feature type="region of interest" description="Disordered" evidence="3">
    <location>
        <begin position="586"/>
        <end position="605"/>
    </location>
</feature>
<dbReference type="GO" id="GO:2000601">
    <property type="term" value="P:positive regulation of Arp2/3 complex-mediated actin nucleation"/>
    <property type="evidence" value="ECO:0007669"/>
    <property type="project" value="TreeGrafter"/>
</dbReference>
<feature type="region of interest" description="Disordered" evidence="3">
    <location>
        <begin position="875"/>
        <end position="899"/>
    </location>
</feature>
<feature type="compositionally biased region" description="Polar residues" evidence="3">
    <location>
        <begin position="316"/>
        <end position="325"/>
    </location>
</feature>
<proteinExistence type="inferred from homology"/>
<dbReference type="PROSITE" id="PS51082">
    <property type="entry name" value="WH2"/>
    <property type="match status" value="1"/>
</dbReference>
<dbReference type="Gene3D" id="1.20.5.340">
    <property type="match status" value="1"/>
</dbReference>
<dbReference type="InterPro" id="IPR003124">
    <property type="entry name" value="WH2_dom"/>
</dbReference>
<dbReference type="GO" id="GO:0030036">
    <property type="term" value="P:actin cytoskeleton organization"/>
    <property type="evidence" value="ECO:0007669"/>
    <property type="project" value="UniProtKB-UniRule"/>
</dbReference>
<feature type="region of interest" description="Disordered" evidence="3">
    <location>
        <begin position="679"/>
        <end position="738"/>
    </location>
</feature>
<dbReference type="EnsemblPlants" id="MELO3C002651.2.1">
    <property type="protein sequence ID" value="MELO3C002651.2.1"/>
    <property type="gene ID" value="MELO3C002651.2"/>
</dbReference>
<feature type="region of interest" description="Disordered" evidence="3">
    <location>
        <begin position="305"/>
        <end position="325"/>
    </location>
</feature>
<feature type="domain" description="WH2" evidence="4">
    <location>
        <begin position="1417"/>
        <end position="1435"/>
    </location>
</feature>
<dbReference type="GO" id="GO:0003779">
    <property type="term" value="F:actin binding"/>
    <property type="evidence" value="ECO:0007669"/>
    <property type="project" value="UniProtKB-UniRule"/>
</dbReference>
<evidence type="ECO:0000256" key="1">
    <source>
        <dbReference type="ARBA" id="ARBA00006993"/>
    </source>
</evidence>
<evidence type="ECO:0000256" key="3">
    <source>
        <dbReference type="SAM" id="MobiDB-lite"/>
    </source>
</evidence>
<comment type="similarity">
    <text evidence="1 2">Belongs to the SCAR/WAVE family.</text>
</comment>
<dbReference type="GO" id="GO:0005856">
    <property type="term" value="C:cytoskeleton"/>
    <property type="evidence" value="ECO:0007669"/>
    <property type="project" value="UniProtKB-SubCell"/>
</dbReference>
<dbReference type="GO" id="GO:0034237">
    <property type="term" value="F:protein kinase A regulatory subunit binding"/>
    <property type="evidence" value="ECO:0007669"/>
    <property type="project" value="TreeGrafter"/>
</dbReference>
<feature type="compositionally biased region" description="Polar residues" evidence="3">
    <location>
        <begin position="996"/>
        <end position="1026"/>
    </location>
</feature>
<comment type="function">
    <text evidence="2">Involved in regulation of actin and microtubule organization. Part of a WAVE complex that activates the Arp2/3 complex.</text>
</comment>
<sequence>MPLVRVQVKNEFGLGKSDLYVDSNNEDPKAVLDGVAVAGLVGILRQLGDLAEFAGEVFHGLQEEVMTTASRSHKVMLRVKQIEAALPSLEKAILAQTSHIHFAYTAVKRGSVLDPPTTQAQNAIHWLKYSFQLYNHRSDLTSNLSCLCYAGSEWHPRIRTEQNHFIYHDLPRFIMDAYEECRDPPQLHLLDKFDTGGPGSCLKRYSDPTFFKRMSTSGKISLEKVRSDKKVHKIKVRIESLGVMVILTNKLTMHREKDHWCAMEKRYMVHQFPMLIPVEWITDNLICSLQFTSFSNEGASLSQTATADRRIKSDAGDSSNSFDSGTGSGYAGSVLKLDSSLQTKEQEFRESSSSSLMQYSDAVDSVLADEQSRIIDDKYQCALEDQIDSSFSSHVTWDEKAEILKPKQEVREKIAVVESRGQEDDREMAETLQLRTHLYVSEMAEFVHLRSQQDVREMEEIVQPRTKENVREMVEIVKPRTQQDVRGMAEIAQSRSQKDVREMEEIVQSRTEQTVGETAESVHLRSQQGVREMEEIVQPRTKQNVRDMAEVVKPRTRQDVRGMAEIVQSRSQKDVREMEEIVQSRTEQNVGETAEVMQPRTQQDVRETAEAVQLREVEEIEQPRPQQYVRKITEIVQPRTQKDVGEMAEIVQPRDEQVFREMAEILLPRTQEDVRNMAETAQPRTQQGGSEKPKMVEQGSQQGGRDQVEMVESRSQQHDKVKDQEYKVPLPESTQDPHETEGFYLINDEQMNPLESIYDGNMFDEIESETDNYMDALNTIESESETDLDCQTKREVEPCSSNIKCEVVDPTHDLLESSLGPDILNPSNEPQKSFDKGIVSSLPNLVSSDSFYHDQRLESTMKISSPDCPLVTDLHGKESSTMESDVSDSFPMDSNSSLEDQSGIKLLNKVHESEKTSFSSNLSDKFWTNGGLLGLQPSKPPSWAVPNAACEDSSKVEKRGPSDHTYVVSSNAQEIKLNNLPKDVINSEKEKYDTSGRVSISTPSQEWSRGNSNAKNGSFSVDRSSDGSTYAHMNDVVKRNVIAAGIASPAVPNVNGMHTQTILEKDENSNQNSGFSHQLVVNGFHRKLTLIHDERFETTDGPGKRNANQDTVLQTMYERTSKEHLGCDSSMDSCPPSPPLDHMKISFHPVCGFEISKMKLRFPDGSEGRGSTKDIFPSFQLAPEESISVHEIGSESDDDTFCRSSPCISDDCLSDHSKSNSDLWESDDTPETTCNNLYDLCHRSQMESLSTSFELGGITKNGIIIDDESGNLNGKGMDESLSGSLLDLPCFDIVNPVTSGRIDSFALEGDSSYCAFQTGHNDVDATNLLKSQCLDCPTPAPPPLPPAQWCISKTSLDVSDDLKDLSAHPKQVEPIVFVQQITHAPDATKPNGKKPEQGVVDSQKELNHRRNDQVVDAREDFLQQIRAKSFNLRRTVTEKPSTPAGPAAHVKVTAILEKANAIRQVLIFSFSYSAPYHYT</sequence>
<dbReference type="InterPro" id="IPR028288">
    <property type="entry name" value="SCAR/WAVE_fam"/>
</dbReference>
<evidence type="ECO:0000259" key="4">
    <source>
        <dbReference type="PROSITE" id="PS51082"/>
    </source>
</evidence>
<dbReference type="PANTHER" id="PTHR12902">
    <property type="entry name" value="WASP-1"/>
    <property type="match status" value="1"/>
</dbReference>